<organism evidence="1 2">
    <name type="scientific">Nitzschia inconspicua</name>
    <dbReference type="NCBI Taxonomy" id="303405"/>
    <lineage>
        <taxon>Eukaryota</taxon>
        <taxon>Sar</taxon>
        <taxon>Stramenopiles</taxon>
        <taxon>Ochrophyta</taxon>
        <taxon>Bacillariophyta</taxon>
        <taxon>Bacillariophyceae</taxon>
        <taxon>Bacillariophycidae</taxon>
        <taxon>Bacillariales</taxon>
        <taxon>Bacillariaceae</taxon>
        <taxon>Nitzschia</taxon>
    </lineage>
</organism>
<keyword evidence="2" id="KW-1185">Reference proteome</keyword>
<evidence type="ECO:0000313" key="1">
    <source>
        <dbReference type="EMBL" id="KAG7358824.1"/>
    </source>
</evidence>
<dbReference type="AlphaFoldDB" id="A0A9K3LBT3"/>
<protein>
    <submittedName>
        <fullName evidence="1">Uncharacterized protein</fullName>
    </submittedName>
</protein>
<dbReference type="EMBL" id="JAGRRH010000014">
    <property type="protein sequence ID" value="KAG7358824.1"/>
    <property type="molecule type" value="Genomic_DNA"/>
</dbReference>
<gene>
    <name evidence="1" type="ORF">IV203_015413</name>
</gene>
<reference evidence="1" key="1">
    <citation type="journal article" date="2021" name="Sci. Rep.">
        <title>Diploid genomic architecture of Nitzschia inconspicua, an elite biomass production diatom.</title>
        <authorList>
            <person name="Oliver A."/>
            <person name="Podell S."/>
            <person name="Pinowska A."/>
            <person name="Traller J.C."/>
            <person name="Smith S.R."/>
            <person name="McClure R."/>
            <person name="Beliaev A."/>
            <person name="Bohutskyi P."/>
            <person name="Hill E.A."/>
            <person name="Rabines A."/>
            <person name="Zheng H."/>
            <person name="Allen L.Z."/>
            <person name="Kuo A."/>
            <person name="Grigoriev I.V."/>
            <person name="Allen A.E."/>
            <person name="Hazlebeck D."/>
            <person name="Allen E.E."/>
        </authorList>
    </citation>
    <scope>NUCLEOTIDE SEQUENCE</scope>
    <source>
        <strain evidence="1">Hildebrandi</strain>
    </source>
</reference>
<proteinExistence type="predicted"/>
<evidence type="ECO:0000313" key="2">
    <source>
        <dbReference type="Proteomes" id="UP000693970"/>
    </source>
</evidence>
<comment type="caution">
    <text evidence="1">The sequence shown here is derived from an EMBL/GenBank/DDBJ whole genome shotgun (WGS) entry which is preliminary data.</text>
</comment>
<sequence length="227" mass="25377">MTWDCFVNICAPSPEECLHGFCLAQFAPGNQTRVSRTAALCEAPTMAKSETTDGSMAKIAARKRWIRDDVKKLMRLERAIRKCQQNSSSATLIPRSPYSLFRLSDSICASPRCEDNPDAFRRSSFSQLQEAMSTTFGNRTRSYKKPRRNAFVIRPYDDFRIDISALPSSAPDFEASSVTAECNSTFSLRTDPNLSEPDLRPIVTQVISESMKILRTGFSGLHLSDGK</sequence>
<dbReference type="Proteomes" id="UP000693970">
    <property type="component" value="Unassembled WGS sequence"/>
</dbReference>
<reference evidence="1" key="2">
    <citation type="submission" date="2021-04" db="EMBL/GenBank/DDBJ databases">
        <authorList>
            <person name="Podell S."/>
        </authorList>
    </citation>
    <scope>NUCLEOTIDE SEQUENCE</scope>
    <source>
        <strain evidence="1">Hildebrandi</strain>
    </source>
</reference>
<name>A0A9K3LBT3_9STRA</name>
<accession>A0A9K3LBT3</accession>